<dbReference type="EMBL" id="QWEG01000012">
    <property type="protein sequence ID" value="RHW35955.1"/>
    <property type="molecule type" value="Genomic_DNA"/>
</dbReference>
<dbReference type="OrthoDB" id="9949564at2"/>
<proteinExistence type="predicted"/>
<gene>
    <name evidence="1" type="ORF">D1B31_17845</name>
</gene>
<evidence type="ECO:0000313" key="2">
    <source>
        <dbReference type="Proteomes" id="UP000284416"/>
    </source>
</evidence>
<dbReference type="RefSeq" id="WP_118922946.1">
    <property type="nucleotide sequence ID" value="NZ_QWEG01000012.1"/>
</dbReference>
<accession>A0A417YPN8</accession>
<evidence type="ECO:0000313" key="1">
    <source>
        <dbReference type="EMBL" id="RHW35955.1"/>
    </source>
</evidence>
<dbReference type="AlphaFoldDB" id="A0A417YPN8"/>
<reference evidence="1 2" key="1">
    <citation type="journal article" date="2017" name="Int. J. Syst. Evol. Microbiol.">
        <title>Bacillus notoginsengisoli sp. nov., a novel bacterium isolated from the rhizosphere of Panax notoginseng.</title>
        <authorList>
            <person name="Zhang M.Y."/>
            <person name="Cheng J."/>
            <person name="Cai Y."/>
            <person name="Zhang T.Y."/>
            <person name="Wu Y.Y."/>
            <person name="Manikprabhu D."/>
            <person name="Li W.J."/>
            <person name="Zhang Y.X."/>
        </authorList>
    </citation>
    <scope>NUCLEOTIDE SEQUENCE [LARGE SCALE GENOMIC DNA]</scope>
    <source>
        <strain evidence="1 2">JCM 30743</strain>
    </source>
</reference>
<sequence length="106" mass="12008">MIKAMNFIESFFIKRIYFPGEDSNTITELISVTKEVVHNVNGVKVVTPEILSSCICDINAEDLKEKGLDPLEVPDNKKFISREQAMKLTDLVEDQDSFHKAATDLF</sequence>
<keyword evidence="2" id="KW-1185">Reference proteome</keyword>
<organism evidence="1 2">
    <name type="scientific">Neobacillus notoginsengisoli</name>
    <dbReference type="NCBI Taxonomy" id="1578198"/>
    <lineage>
        <taxon>Bacteria</taxon>
        <taxon>Bacillati</taxon>
        <taxon>Bacillota</taxon>
        <taxon>Bacilli</taxon>
        <taxon>Bacillales</taxon>
        <taxon>Bacillaceae</taxon>
        <taxon>Neobacillus</taxon>
    </lineage>
</organism>
<name>A0A417YPN8_9BACI</name>
<dbReference type="Proteomes" id="UP000284416">
    <property type="component" value="Unassembled WGS sequence"/>
</dbReference>
<comment type="caution">
    <text evidence="1">The sequence shown here is derived from an EMBL/GenBank/DDBJ whole genome shotgun (WGS) entry which is preliminary data.</text>
</comment>
<protein>
    <submittedName>
        <fullName evidence="1">Uncharacterized protein</fullName>
    </submittedName>
</protein>